<reference evidence="3 6" key="1">
    <citation type="journal article" date="2000" name="Science">
        <title>The genome sequence of Drosophila melanogaster.</title>
        <authorList>
            <person name="Adams M.D."/>
            <person name="Celniker S.E."/>
            <person name="Holt R.A."/>
            <person name="Evans C.A."/>
            <person name="Gocayne J.D."/>
            <person name="Amanatides P.G."/>
            <person name="Scherer S.E."/>
            <person name="Li P.W."/>
            <person name="Hoskins R.A."/>
            <person name="Galle R.F."/>
            <person name="George R.A."/>
            <person name="Lewis S.E."/>
            <person name="Richards S."/>
            <person name="Ashburner M."/>
            <person name="Henderson S.N."/>
            <person name="Sutton G.G."/>
            <person name="Wortman J.R."/>
            <person name="Yandell M.D."/>
            <person name="Zhang Q."/>
            <person name="Chen L.X."/>
            <person name="Brandon R.C."/>
            <person name="Rogers Y.H."/>
            <person name="Blazej R.G."/>
            <person name="Champe M."/>
            <person name="Pfeiffer B.D."/>
            <person name="Wan K.H."/>
            <person name="Doyle C."/>
            <person name="Baxter E.G."/>
            <person name="Helt G."/>
            <person name="Nelson C.R."/>
            <person name="Gabor G.L."/>
            <person name="Abril J.F."/>
            <person name="Agbayani A."/>
            <person name="An H.J."/>
            <person name="Andrews-Pfannkoch C."/>
            <person name="Baldwin D."/>
            <person name="Ballew R.M."/>
            <person name="Basu A."/>
            <person name="Baxendale J."/>
            <person name="Bayraktaroglu L."/>
            <person name="Beasley E.M."/>
            <person name="Beeson K.Y."/>
            <person name="Benos P.V."/>
            <person name="Berman B.P."/>
            <person name="Bhandari D."/>
            <person name="Bolshakov S."/>
            <person name="Borkova D."/>
            <person name="Botchan M.R."/>
            <person name="Bouck J."/>
            <person name="Brokstein P."/>
            <person name="Brottier P."/>
            <person name="Burtis K.C."/>
            <person name="Busam D.A."/>
            <person name="Butler H."/>
            <person name="Cadieu E."/>
            <person name="Center A."/>
            <person name="Chandra I."/>
            <person name="Cherry J.M."/>
            <person name="Cawley S."/>
            <person name="Dahlke C."/>
            <person name="Davenport L.B."/>
            <person name="Davies P."/>
            <person name="de Pablos B."/>
            <person name="Delcher A."/>
            <person name="Deng Z."/>
            <person name="Mays A.D."/>
            <person name="Dew I."/>
            <person name="Dietz S.M."/>
            <person name="Dodson K."/>
            <person name="Doup L.E."/>
            <person name="Downes M."/>
            <person name="Dugan-Rocha S."/>
            <person name="Dunkov B.C."/>
            <person name="Dunn P."/>
            <person name="Durbin K.J."/>
            <person name="Evangelista C.C."/>
            <person name="Ferraz C."/>
            <person name="Ferriera S."/>
            <person name="Fleischmann W."/>
            <person name="Fosler C."/>
            <person name="Gabrielian A.E."/>
            <person name="Garg N.S."/>
            <person name="Gelbart W.M."/>
            <person name="Glasser K."/>
            <person name="Glodek A."/>
            <person name="Gong F."/>
            <person name="Gorrell J.H."/>
            <person name="Gu Z."/>
            <person name="Guan P."/>
            <person name="Harris M."/>
            <person name="Harris N.L."/>
            <person name="Harvey D."/>
            <person name="Heiman T.J."/>
            <person name="Hernandez J.R."/>
            <person name="Houck J."/>
            <person name="Hostin D."/>
            <person name="Houston K.A."/>
            <person name="Howland T.J."/>
            <person name="Wei M.H."/>
            <person name="Ibegwam C."/>
            <person name="Jalali M."/>
            <person name="Kalush F."/>
            <person name="Karpen G.H."/>
            <person name="Ke Z."/>
            <person name="Kennison J.A."/>
            <person name="Ketchum K.A."/>
            <person name="Kimmel B.E."/>
            <person name="Kodira C.D."/>
            <person name="Kraft C."/>
            <person name="Kravitz S."/>
            <person name="Kulp D."/>
            <person name="Lai Z."/>
            <person name="Lasko P."/>
            <person name="Lei Y."/>
            <person name="Levitsky A.A."/>
            <person name="Li J."/>
            <person name="Li Z."/>
            <person name="Liang Y."/>
            <person name="Lin X."/>
            <person name="Liu X."/>
            <person name="Mattei B."/>
            <person name="McIntosh T.C."/>
            <person name="McLeod M.P."/>
            <person name="McPherson D."/>
            <person name="Merkulov G."/>
            <person name="Milshina N.V."/>
            <person name="Mobarry C."/>
            <person name="Morris J."/>
            <person name="Moshrefi A."/>
            <person name="Mount S.M."/>
            <person name="Moy M."/>
            <person name="Murphy B."/>
            <person name="Murphy L."/>
            <person name="Muzny D.M."/>
            <person name="Nelson D.L."/>
            <person name="Nelson D.R."/>
            <person name="Nelson K.A."/>
            <person name="Nixon K."/>
            <person name="Nusskern D.R."/>
            <person name="Pacleb J.M."/>
            <person name="Palazzolo M."/>
            <person name="Pittman G.S."/>
            <person name="Pan S."/>
            <person name="Pollard J."/>
            <person name="Puri V."/>
            <person name="Reese M.G."/>
            <person name="Reinert K."/>
            <person name="Remington K."/>
            <person name="Saunders R.D."/>
            <person name="Scheeler F."/>
            <person name="Shen H."/>
            <person name="Shue B.C."/>
            <person name="Siden-Kiamos I."/>
            <person name="Simpson M."/>
            <person name="Skupski M.P."/>
            <person name="Smith T."/>
            <person name="Spier E."/>
            <person name="Spradling A.C."/>
            <person name="Stapleton M."/>
            <person name="Strong R."/>
            <person name="Sun E."/>
            <person name="Svirskas R."/>
            <person name="Tector C."/>
            <person name="Turner R."/>
            <person name="Venter E."/>
            <person name="Wang A.H."/>
            <person name="Wang X."/>
            <person name="Wang Z.Y."/>
            <person name="Wassarman D.A."/>
            <person name="Weinstock G.M."/>
            <person name="Weissenbach J."/>
            <person name="Williams S.M."/>
            <person name="WoodageT"/>
            <person name="Worley K.C."/>
            <person name="Wu D."/>
            <person name="Yang S."/>
            <person name="Yao Q.A."/>
            <person name="Ye J."/>
            <person name="Yeh R.F."/>
            <person name="Zaveri J.S."/>
            <person name="Zhan M."/>
            <person name="Zhang G."/>
            <person name="Zhao Q."/>
            <person name="Zheng L."/>
            <person name="Zheng X.H."/>
            <person name="Zhong F.N."/>
            <person name="Zhong W."/>
            <person name="Zhou X."/>
            <person name="Zhu S."/>
            <person name="Zhu X."/>
            <person name="Smith H.O."/>
            <person name="Gibbs R.A."/>
            <person name="Myers E.W."/>
            <person name="Rubin G.M."/>
            <person name="Venter J.C."/>
        </authorList>
    </citation>
    <scope>NUCLEOTIDE SEQUENCE [LARGE SCALE GENOMIC DNA]</scope>
    <source>
        <strain evidence="6">Berkeley</strain>
    </source>
</reference>
<dbReference type="GeneID" id="40214"/>
<dbReference type="EMBL" id="AE014296">
    <property type="protein sequence ID" value="AGB94790.1"/>
    <property type="molecule type" value="Genomic_DNA"/>
</dbReference>
<dbReference type="FlyBase" id="FBgn0036952">
    <property type="gene designation" value="CG6933"/>
</dbReference>
<dbReference type="InterPro" id="IPR036508">
    <property type="entry name" value="Chitin-bd_dom_sf"/>
</dbReference>
<feature type="signal peptide" evidence="1">
    <location>
        <begin position="1"/>
        <end position="35"/>
    </location>
</feature>
<reference evidence="6" key="4">
    <citation type="journal article" date="2002" name="Genome Biol.">
        <title>The transposable elements of the Drosophila melanogaster euchromatin: a genomics perspective.</title>
        <authorList>
            <person name="Kaminker J.S."/>
            <person name="Bergman C.M."/>
            <person name="Kronmiller B."/>
            <person name="Carlson J."/>
            <person name="Svirskas R."/>
            <person name="Patel S."/>
            <person name="Frise E."/>
            <person name="Wheeler D.A."/>
            <person name="Lewis S.E."/>
            <person name="Rubin G.M."/>
            <person name="Ashburner M."/>
            <person name="Celniker S.E."/>
        </authorList>
    </citation>
    <scope>NUCLEOTIDE SEQUENCE [LARGE SCALE GENOMIC DNA]</scope>
    <source>
        <strain evidence="6">Berkeley</strain>
    </source>
</reference>
<accession>Q9VW94</accession>
<evidence type="ECO:0000256" key="1">
    <source>
        <dbReference type="SAM" id="SignalP"/>
    </source>
</evidence>
<dbReference type="InParanoid" id="Q9VW94"/>
<dbReference type="DNASU" id="40214"/>
<dbReference type="AlphaFoldDB" id="Q9VW94"/>
<dbReference type="GO" id="GO:0030312">
    <property type="term" value="C:external encapsulating structure"/>
    <property type="evidence" value="ECO:0000318"/>
    <property type="project" value="GO_Central"/>
</dbReference>
<dbReference type="VEuPathDB" id="VectorBase:FBgn0036952"/>
<evidence type="ECO:0000313" key="4">
    <source>
        <dbReference type="EMBL" id="ADR71724.1"/>
    </source>
</evidence>
<dbReference type="RefSeq" id="NP_730495.1">
    <property type="nucleotide sequence ID" value="NM_168834.1"/>
</dbReference>
<name>Q9VW94_DROME</name>
<dbReference type="OrthoDB" id="6020543at2759"/>
<dbReference type="Proteomes" id="UP000000803">
    <property type="component" value="Chromosome 3L"/>
</dbReference>
<dbReference type="EMBL" id="BT125815">
    <property type="protein sequence ID" value="ADR71724.1"/>
    <property type="molecule type" value="mRNA"/>
</dbReference>
<reference evidence="3" key="15">
    <citation type="submission" date="2022-11" db="EMBL/GenBank/DDBJ databases">
        <authorList>
            <consortium name="FlyBase"/>
        </authorList>
    </citation>
    <scope>NUCLEOTIDE SEQUENCE</scope>
</reference>
<evidence type="ECO:0000313" key="3">
    <source>
        <dbReference type="EMBL" id="AAF49055.2"/>
    </source>
</evidence>
<reference evidence="3 6" key="9">
    <citation type="journal article" date="2007" name="Science">
        <title>Sequence finishing and mapping of Drosophila melanogaster heterochromatin.</title>
        <authorList>
            <person name="Hoskins R.A."/>
            <person name="Carlson J.W."/>
            <person name="Kennedy C."/>
            <person name="Acevedo D."/>
            <person name="Evans-Holm M."/>
            <person name="Frise E."/>
            <person name="Wan K.H."/>
            <person name="Park S."/>
            <person name="Mendez-Lago M."/>
            <person name="Rossi F."/>
            <person name="Villasante A."/>
            <person name="Dimitri P."/>
            <person name="Karpen G.H."/>
            <person name="Celniker S.E."/>
        </authorList>
    </citation>
    <scope>NUCLEOTIDE SEQUENCE [LARGE SCALE GENOMIC DNA]</scope>
    <source>
        <strain evidence="6">Berkeley</strain>
    </source>
</reference>
<feature type="domain" description="Chitin-binding type-2" evidence="2">
    <location>
        <begin position="100"/>
        <end position="156"/>
    </location>
</feature>
<dbReference type="AGR" id="FB:FBgn0036952"/>
<dbReference type="STRING" id="7227.FBpp0302616"/>
<organism evidence="3 6">
    <name type="scientific">Drosophila melanogaster</name>
    <name type="common">Fruit fly</name>
    <dbReference type="NCBI Taxonomy" id="7227"/>
    <lineage>
        <taxon>Eukaryota</taxon>
        <taxon>Metazoa</taxon>
        <taxon>Ecdysozoa</taxon>
        <taxon>Arthropoda</taxon>
        <taxon>Hexapoda</taxon>
        <taxon>Insecta</taxon>
        <taxon>Pterygota</taxon>
        <taxon>Neoptera</taxon>
        <taxon>Endopterygota</taxon>
        <taxon>Diptera</taxon>
        <taxon>Brachycera</taxon>
        <taxon>Muscomorpha</taxon>
        <taxon>Ephydroidea</taxon>
        <taxon>Drosophilidae</taxon>
        <taxon>Drosophila</taxon>
        <taxon>Sophophora</taxon>
    </lineage>
</organism>
<protein>
    <submittedName>
        <fullName evidence="4">RE22940p</fullName>
    </submittedName>
</protein>
<dbReference type="RefSeq" id="NP_001262097.1">
    <property type="nucleotide sequence ID" value="NM_001275168.1"/>
</dbReference>
<proteinExistence type="evidence at transcript level"/>
<dbReference type="GO" id="GO:0008061">
    <property type="term" value="F:chitin binding"/>
    <property type="evidence" value="ECO:0000318"/>
    <property type="project" value="GO_Central"/>
</dbReference>
<reference evidence="6" key="3">
    <citation type="journal article" date="2002" name="Genome Biol.">
        <title>Annotation of the Drosophila melanogaster euchromatic genome: a systematic review.</title>
        <authorList>
            <person name="Misra S."/>
            <person name="Crosby M.A."/>
            <person name="Mungall C.J."/>
            <person name="Matthews B.B."/>
            <person name="Campbell K.S."/>
            <person name="Hradecky P."/>
            <person name="Huang Y."/>
            <person name="Kaminker J.S."/>
            <person name="Millburn G.H."/>
            <person name="Prochnik S.E."/>
            <person name="Smith C.D."/>
            <person name="Tupy J.L."/>
            <person name="Whitfied E.J."/>
            <person name="Bayraktaroglu L."/>
            <person name="Berman B.P."/>
            <person name="Bettencourt B.R."/>
            <person name="Celniker S.E."/>
            <person name="de Grey A.D."/>
            <person name="Drysdale R.A."/>
            <person name="Harris N.L."/>
            <person name="Richter J."/>
            <person name="Russo S."/>
            <person name="Schroeder A.J."/>
            <person name="Shu S.Q."/>
            <person name="Stapleton M."/>
            <person name="Yamada C."/>
            <person name="Ashburner M."/>
            <person name="Gelbart W.M."/>
            <person name="Rubin G.M."/>
            <person name="Lewis S.E."/>
        </authorList>
    </citation>
    <scope>GENOME REANNOTATION</scope>
    <source>
        <strain evidence="6">Berkeley</strain>
    </source>
</reference>
<reference evidence="3 6" key="5">
    <citation type="journal article" date="2002" name="Genome Biol.">
        <title>Heterochromatic sequences in a Drosophila whole-genome shotgun assembly.</title>
        <authorList>
            <person name="Hoskins R.A."/>
            <person name="Smith C.D."/>
            <person name="Carlson J.W."/>
            <person name="Carvalho A.B."/>
            <person name="Halpern A."/>
            <person name="Kaminker J.S."/>
            <person name="Kennedy C."/>
            <person name="Mungall C.J."/>
            <person name="Sullivan B.A."/>
            <person name="Sutton G.G."/>
            <person name="Yasuhara J.C."/>
            <person name="Wakimoto B.T."/>
            <person name="Myers E.W."/>
            <person name="Celniker S.E."/>
            <person name="Rubin G.M."/>
            <person name="Karpen G.H."/>
        </authorList>
    </citation>
    <scope>NUCLEOTIDE SEQUENCE [LARGE SCALE GENOMIC DNA]</scope>
    <source>
        <strain evidence="6">Berkeley</strain>
    </source>
</reference>
<reference evidence="3 6" key="8">
    <citation type="journal article" date="2007" name="Science">
        <title>The Release 5.1 annotation of Drosophila melanogaster heterochromatin.</title>
        <authorList>
            <person name="Smith C.D."/>
            <person name="Shu S."/>
            <person name="Mungall C.J."/>
            <person name="Karpen G.H."/>
        </authorList>
    </citation>
    <scope>NUCLEOTIDE SEQUENCE [LARGE SCALE GENOMIC DNA]</scope>
    <source>
        <strain evidence="6">Berkeley</strain>
    </source>
</reference>
<evidence type="ECO:0000259" key="2">
    <source>
        <dbReference type="PROSITE" id="PS50940"/>
    </source>
</evidence>
<feature type="chain" id="PRO_5015100659" evidence="1">
    <location>
        <begin position="36"/>
        <end position="363"/>
    </location>
</feature>
<dbReference type="InterPro" id="IPR002557">
    <property type="entry name" value="Chitin-bd_dom"/>
</dbReference>
<dbReference type="UCSC" id="CG6933-RC">
    <property type="organism name" value="d. melanogaster"/>
</dbReference>
<sequence>MGGTLARRTDTVISAINMRICVVAACLLMASQATGYTMDDLCQQWSGYGYIGNPSNCHAWGYCKNQEVVAWGTCPNGLVFNAQAGSCDYANTTVCSTSAVETCSNVKSPMYVANPLNCTEYAYCDGTGQISYGDCGTGGVYSASSTKCIWGPACPQDTICRFMLSNIFVGDPNQCGNYINCVNGYGTSEKCSSTANPYYNKATGNCQSTNPCTGEDSNSGNSDQFTVGQTNATACDEEAFKAADPLTVNGESVDYRYVSDGVTCYGYYYCAAVNATGYWNQCPTGTQFNAGKCVSPASFVCTHNRCGNVNNPFMADEGCKNYTICSSGITGSCPTNAPYYDEVNNICTTKIPDYAICNSTAST</sequence>
<evidence type="ECO:0000313" key="5">
    <source>
        <dbReference type="FlyBase" id="FBgn0036952"/>
    </source>
</evidence>
<reference evidence="3" key="14">
    <citation type="submission" date="2022-11" db="EMBL/GenBank/DDBJ databases">
        <title>Drosophila melanogaster release 4 sequence.</title>
        <authorList>
            <consortium name="Berkeley Drosophila Genome Project"/>
            <person name="Celniker S."/>
            <person name="Carlson J."/>
            <person name="Wan K."/>
            <person name="Pfeiffer B."/>
            <person name="Frise E."/>
            <person name="George R."/>
            <person name="Hoskins R."/>
            <person name="Stapleton M."/>
            <person name="Pacleb J."/>
            <person name="Park S."/>
            <person name="Svirskas R."/>
            <person name="Smith E."/>
            <person name="Yu C."/>
            <person name="Rubin G."/>
        </authorList>
    </citation>
    <scope>NUCLEOTIDE SEQUENCE</scope>
</reference>
<feature type="domain" description="Chitin-binding type-2" evidence="2">
    <location>
        <begin position="39"/>
        <end position="97"/>
    </location>
</feature>
<dbReference type="EMBL" id="AE014296">
    <property type="protein sequence ID" value="AAF49055.2"/>
    <property type="molecule type" value="Genomic_DNA"/>
</dbReference>
<dbReference type="OMA" id="EYEICSS"/>
<reference evidence="3 6" key="6">
    <citation type="journal article" date="2005" name="PLoS Comput. Biol.">
        <title>Combined evidence annotation of transposable elements in genome sequences.</title>
        <authorList>
            <person name="Quesneville H."/>
            <person name="Bergman C.M."/>
            <person name="Andrieu O."/>
            <person name="Autard D."/>
            <person name="Nouaud D."/>
            <person name="Ashburner M."/>
            <person name="Anxolabehere D."/>
        </authorList>
    </citation>
    <scope>NUCLEOTIDE SEQUENCE [LARGE SCALE GENOMIC DNA]</scope>
    <source>
        <strain evidence="6">Berkeley</strain>
    </source>
</reference>
<reference evidence="3" key="13">
    <citation type="journal article" date="2015" name="Genome Res.">
        <title>The Release 6 reference sequence of the Drosophila melanogaster genome.</title>
        <authorList>
            <person name="Hoskins R.A."/>
            <person name="Carlson J.W."/>
            <person name="Wan K.H."/>
            <person name="Park S."/>
            <person name="Mendez I."/>
            <person name="Galle S.E."/>
            <person name="Booth B.W."/>
            <person name="Pfeiffer B.D."/>
            <person name="George R.A."/>
            <person name="Svirskas R."/>
            <person name="Krzywinski M."/>
            <person name="Schein J."/>
            <person name="Accardo M.C."/>
            <person name="Damia E."/>
            <person name="Messina G."/>
            <person name="Mendez-Lago M."/>
            <person name="de Pablos B."/>
            <person name="Demakova O.V."/>
            <person name="Andreyeva E.N."/>
            <person name="Boldyreva L.V."/>
            <person name="Marra M."/>
            <person name="Carvalho A.B."/>
            <person name="Dimitri P."/>
            <person name="Villasante A."/>
            <person name="Zhimulev I.F."/>
            <person name="Rubin G.M."/>
            <person name="Karpen G.H."/>
            <person name="Celniker S.E."/>
        </authorList>
    </citation>
    <scope>NUCLEOTIDE SEQUENCE</scope>
</reference>
<keyword evidence="1" id="KW-0732">Signal</keyword>
<dbReference type="SMART" id="SM00494">
    <property type="entry name" value="ChtBD2"/>
    <property type="match status" value="5"/>
</dbReference>
<keyword evidence="6" id="KW-1185">Reference proteome</keyword>
<dbReference type="eggNOG" id="ENOG502SZI5">
    <property type="taxonomic scope" value="Eukaryota"/>
</dbReference>
<dbReference type="Bgee" id="FBgn0036952">
    <property type="expression patterns" value="Expressed in larva and 14 other cell types or tissues"/>
</dbReference>
<dbReference type="PaxDb" id="7227-FBpp0302616"/>
<dbReference type="BioGRID-ORCS" id="40214">
    <property type="hits" value="0 hits in 1 CRISPR screen"/>
</dbReference>
<dbReference type="ExpressionAtlas" id="Q9VW94">
    <property type="expression patterns" value="baseline and differential"/>
</dbReference>
<reference evidence="3" key="11">
    <citation type="journal article" date="2015" name="G3 (Bethesda)">
        <title>Gene Model Annotations for Drosophila melanogaster: Impact of High-Throughput Data.</title>
        <authorList>
            <consortium name="FlyBase Consortium"/>
            <person name="Matthews B.B."/>
            <person name="Dos Santos G."/>
            <person name="Crosby M.A."/>
            <person name="Emmert D.B."/>
            <person name="St Pierre S.E."/>
            <person name="Gramates L.S."/>
            <person name="Zhou P."/>
            <person name="Schroeder A.J."/>
            <person name="Falls K."/>
            <person name="Strelets V."/>
            <person name="Russo S.M."/>
            <person name="Gelbart W.M."/>
            <person name="null"/>
        </authorList>
    </citation>
    <scope>NUCLEOTIDE SEQUENCE</scope>
</reference>
<dbReference type="Pfam" id="PF01607">
    <property type="entry name" value="CBM_14"/>
    <property type="match status" value="1"/>
</dbReference>
<dbReference type="SUPFAM" id="SSF57625">
    <property type="entry name" value="Invertebrate chitin-binding proteins"/>
    <property type="match status" value="4"/>
</dbReference>
<dbReference type="PROSITE" id="PS50940">
    <property type="entry name" value="CHIT_BIND_II"/>
    <property type="match status" value="4"/>
</dbReference>
<gene>
    <name evidence="3" type="primary">Dmel\CG6933</name>
    <name evidence="4" type="synonym">CG6933-RC</name>
    <name evidence="3 5" type="ORF">CG6933</name>
    <name evidence="3" type="ORF">Dmel_CG6933</name>
</gene>
<reference evidence="3" key="7">
    <citation type="submission" date="2006-08" db="EMBL/GenBank/DDBJ databases">
        <authorList>
            <person name="Celniker S."/>
            <person name="Carlson J."/>
            <person name="Wan K."/>
            <person name="Frise E."/>
            <person name="Hoskins R."/>
            <person name="Park S."/>
            <person name="Svirskas R."/>
            <person name="Rubin G."/>
        </authorList>
    </citation>
    <scope>NUCLEOTIDE SEQUENCE</scope>
</reference>
<dbReference type="GO" id="GO:0005576">
    <property type="term" value="C:extracellular region"/>
    <property type="evidence" value="ECO:0007669"/>
    <property type="project" value="InterPro"/>
</dbReference>
<dbReference type="SMR" id="Q9VW94"/>
<evidence type="ECO:0000313" key="6">
    <source>
        <dbReference type="Proteomes" id="UP000000803"/>
    </source>
</evidence>
<dbReference type="CAZy" id="CBM14">
    <property type="family name" value="Carbohydrate-Binding Module Family 14"/>
</dbReference>
<feature type="domain" description="Chitin-binding type-2" evidence="2">
    <location>
        <begin position="157"/>
        <end position="214"/>
    </location>
</feature>
<feature type="domain" description="Chitin-binding type-2" evidence="2">
    <location>
        <begin position="232"/>
        <end position="303"/>
    </location>
</feature>
<reference evidence="4" key="10">
    <citation type="submission" date="2010-12" db="EMBL/GenBank/DDBJ databases">
        <authorList>
            <person name="Carlson J."/>
            <person name="Booth B."/>
            <person name="Frise E."/>
            <person name="Park S."/>
            <person name="Wan K."/>
            <person name="Yu C."/>
            <person name="Celniker S."/>
        </authorList>
    </citation>
    <scope>NUCLEOTIDE SEQUENCE</scope>
    <source>
        <strain evidence="4">Berkeley</strain>
    </source>
</reference>
<reference evidence="3" key="12">
    <citation type="journal article" date="2015" name="G3 (Bethesda)">
        <title>Gene Model Annotations for Drosophila melanogaster: The Rule-Benders.</title>
        <authorList>
            <consortium name="FlyBase Consortium"/>
            <person name="Crosby M.A."/>
            <person name="Gramates L.S."/>
            <person name="Dos Santos G."/>
            <person name="Matthews B.B."/>
            <person name="St Pierre S.E."/>
            <person name="Zhou P."/>
            <person name="Schroeder A.J."/>
            <person name="Falls K."/>
            <person name="Emmert D.B."/>
            <person name="Russo S.M."/>
            <person name="Gelbart W.M."/>
            <person name="null"/>
        </authorList>
    </citation>
    <scope>NUCLEOTIDE SEQUENCE</scope>
</reference>
<reference evidence="6" key="2">
    <citation type="journal article" date="2002" name="Genome Biol.">
        <title>Finishing a whole-genome shotgun: release 3 of the Drosophila melanogaster euchromatic genome sequence.</title>
        <authorList>
            <person name="Celniker S.E."/>
            <person name="Wheeler D.A."/>
            <person name="Kronmiller B."/>
            <person name="Carlson J.W."/>
            <person name="Halpern A."/>
            <person name="Patel S."/>
            <person name="Adams M."/>
            <person name="Champe M."/>
            <person name="Dugan S.P."/>
            <person name="Frise E."/>
            <person name="Hodgson A."/>
            <person name="George R.A."/>
            <person name="Hoskins R.A."/>
            <person name="Laverty T."/>
            <person name="Muzny D.M."/>
            <person name="Nelson C.R."/>
            <person name="Pacleb J.M."/>
            <person name="Park S."/>
            <person name="Pfeiffer B.D."/>
            <person name="Richards S."/>
            <person name="Sodergren E.J."/>
            <person name="Svirskas R."/>
            <person name="Tabor P.E."/>
            <person name="Wan K."/>
            <person name="Stapleton M."/>
            <person name="Sutton G.G."/>
            <person name="Venter C."/>
            <person name="Weinstock G."/>
            <person name="Scherer S.E."/>
            <person name="Myers E.W."/>
            <person name="Gibbs R.A."/>
            <person name="Rubin G.M."/>
        </authorList>
    </citation>
    <scope>NUCLEOTIDE SEQUENCE [LARGE SCALE GENOMIC DNA]</scope>
    <source>
        <strain evidence="6">Berkeley</strain>
    </source>
</reference>
<dbReference type="Gene3D" id="2.170.140.10">
    <property type="entry name" value="Chitin binding domain"/>
    <property type="match status" value="1"/>
</dbReference>